<evidence type="ECO:0000256" key="1">
    <source>
        <dbReference type="SAM" id="Phobius"/>
    </source>
</evidence>
<evidence type="ECO:0000313" key="3">
    <source>
        <dbReference type="Proteomes" id="UP001150217"/>
    </source>
</evidence>
<sequence length="92" mass="10502">MRTEVGNSSKVHIFLSWFDLGILQIGWVRVIFSLPTRNLGTLFPKSITPPSHLAHVEWFTKFSQKPEPHTGLYRANPQLCKDGSRAIEDQIL</sequence>
<keyword evidence="1" id="KW-1133">Transmembrane helix</keyword>
<feature type="transmembrane region" description="Helical" evidence="1">
    <location>
        <begin position="12"/>
        <end position="32"/>
    </location>
</feature>
<keyword evidence="3" id="KW-1185">Reference proteome</keyword>
<name>A0ABQ8V496_9AGAR</name>
<keyword evidence="1" id="KW-0472">Membrane</keyword>
<protein>
    <submittedName>
        <fullName evidence="2">Uncharacterized protein</fullName>
    </submittedName>
</protein>
<organism evidence="2 3">
    <name type="scientific">Lentinula lateritia</name>
    <dbReference type="NCBI Taxonomy" id="40482"/>
    <lineage>
        <taxon>Eukaryota</taxon>
        <taxon>Fungi</taxon>
        <taxon>Dikarya</taxon>
        <taxon>Basidiomycota</taxon>
        <taxon>Agaricomycotina</taxon>
        <taxon>Agaricomycetes</taxon>
        <taxon>Agaricomycetidae</taxon>
        <taxon>Agaricales</taxon>
        <taxon>Marasmiineae</taxon>
        <taxon>Omphalotaceae</taxon>
        <taxon>Lentinula</taxon>
    </lineage>
</organism>
<keyword evidence="1" id="KW-0812">Transmembrane</keyword>
<dbReference type="EMBL" id="JANVFT010000125">
    <property type="protein sequence ID" value="KAJ4465580.1"/>
    <property type="molecule type" value="Genomic_DNA"/>
</dbReference>
<accession>A0ABQ8V496</accession>
<proteinExistence type="predicted"/>
<gene>
    <name evidence="2" type="ORF">C8R41DRAFT_858310</name>
</gene>
<comment type="caution">
    <text evidence="2">The sequence shown here is derived from an EMBL/GenBank/DDBJ whole genome shotgun (WGS) entry which is preliminary data.</text>
</comment>
<dbReference type="Proteomes" id="UP001150217">
    <property type="component" value="Unassembled WGS sequence"/>
</dbReference>
<evidence type="ECO:0000313" key="2">
    <source>
        <dbReference type="EMBL" id="KAJ4465580.1"/>
    </source>
</evidence>
<reference evidence="2" key="1">
    <citation type="submission" date="2022-08" db="EMBL/GenBank/DDBJ databases">
        <title>A Global Phylogenomic Analysis of the Shiitake Genus Lentinula.</title>
        <authorList>
            <consortium name="DOE Joint Genome Institute"/>
            <person name="Sierra-Patev S."/>
            <person name="Min B."/>
            <person name="Naranjo-Ortiz M."/>
            <person name="Looney B."/>
            <person name="Konkel Z."/>
            <person name="Slot J.C."/>
            <person name="Sakamoto Y."/>
            <person name="Steenwyk J.L."/>
            <person name="Rokas A."/>
            <person name="Carro J."/>
            <person name="Camarero S."/>
            <person name="Ferreira P."/>
            <person name="Molpeceres G."/>
            <person name="Ruiz-Duenas F.J."/>
            <person name="Serrano A."/>
            <person name="Henrissat B."/>
            <person name="Drula E."/>
            <person name="Hughes K.W."/>
            <person name="Mata J.L."/>
            <person name="Ishikawa N.K."/>
            <person name="Vargas-Isla R."/>
            <person name="Ushijima S."/>
            <person name="Smith C.A."/>
            <person name="Ahrendt S."/>
            <person name="Andreopoulos W."/>
            <person name="He G."/>
            <person name="Labutti K."/>
            <person name="Lipzen A."/>
            <person name="Ng V."/>
            <person name="Riley R."/>
            <person name="Sandor L."/>
            <person name="Barry K."/>
            <person name="Martinez A.T."/>
            <person name="Xiao Y."/>
            <person name="Gibbons J.G."/>
            <person name="Terashima K."/>
            <person name="Grigoriev I.V."/>
            <person name="Hibbett D.S."/>
        </authorList>
    </citation>
    <scope>NUCLEOTIDE SEQUENCE</scope>
    <source>
        <strain evidence="2">RHP3577 ss4</strain>
    </source>
</reference>